<dbReference type="RefSeq" id="XP_027202972.1">
    <property type="nucleotide sequence ID" value="XM_027347171.1"/>
</dbReference>
<feature type="compositionally biased region" description="Acidic residues" evidence="1">
    <location>
        <begin position="71"/>
        <end position="84"/>
    </location>
</feature>
<dbReference type="KEGG" id="dpte:113796881"/>
<keyword evidence="2" id="KW-1185">Reference proteome</keyword>
<gene>
    <name evidence="3" type="primary">LOC113796881</name>
</gene>
<feature type="region of interest" description="Disordered" evidence="1">
    <location>
        <begin position="250"/>
        <end position="270"/>
    </location>
</feature>
<dbReference type="OrthoDB" id="10589758at2759"/>
<evidence type="ECO:0000256" key="1">
    <source>
        <dbReference type="SAM" id="MobiDB-lite"/>
    </source>
</evidence>
<protein>
    <submittedName>
        <fullName evidence="3">Uncharacterized protein LOC113796881</fullName>
    </submittedName>
</protein>
<feature type="region of interest" description="Disordered" evidence="1">
    <location>
        <begin position="57"/>
        <end position="84"/>
    </location>
</feature>
<evidence type="ECO:0000313" key="2">
    <source>
        <dbReference type="Proteomes" id="UP000515146"/>
    </source>
</evidence>
<accession>A0A6P6YCA5</accession>
<sequence length="400" mass="46505">MDSEMNKKKSAISTPISYGRIIYSDNNDGGGGNNEYHLERDIDHYFNDKDKRILFRHNKGGDSNVVGGDNGQDDDQDDDDDDDDLIKLIDNRKQVVNIIEIKRPPKNIRPPETIIYKGKRFRLFRPSNHLLQRARKSHILPAESIVEDDSHDHNYHHPHHHGHHGHRHHYQEIPINRSNRNKVRIGRKAYSNVGQLTEYPPPLSPPPLLPPIKRGQPMIAKVYWRRTIYPISPSSTTTNRPKRKTIYETITTASTNDDDQQRQKNPDKNTEKYIVVYVRKNSNNSIKTNNNVMTMDEPFIASSDNIPQKINIVKKHKNIDDNDNNGKKYRSKIPFNELFQSDDEDIVDNDGDGDSWPSDPYDDDDDNDIDDDDDGRRAMLPIVSILLWWKNPKQIRLRQF</sequence>
<feature type="region of interest" description="Disordered" evidence="1">
    <location>
        <begin position="1"/>
        <end position="36"/>
    </location>
</feature>
<dbReference type="AlphaFoldDB" id="A0A6P6YCA5"/>
<organism evidence="2 3">
    <name type="scientific">Dermatophagoides pteronyssinus</name>
    <name type="common">European house dust mite</name>
    <dbReference type="NCBI Taxonomy" id="6956"/>
    <lineage>
        <taxon>Eukaryota</taxon>
        <taxon>Metazoa</taxon>
        <taxon>Ecdysozoa</taxon>
        <taxon>Arthropoda</taxon>
        <taxon>Chelicerata</taxon>
        <taxon>Arachnida</taxon>
        <taxon>Acari</taxon>
        <taxon>Acariformes</taxon>
        <taxon>Sarcoptiformes</taxon>
        <taxon>Astigmata</taxon>
        <taxon>Psoroptidia</taxon>
        <taxon>Analgoidea</taxon>
        <taxon>Pyroglyphidae</taxon>
        <taxon>Dermatophagoidinae</taxon>
        <taxon>Dermatophagoides</taxon>
    </lineage>
</organism>
<proteinExistence type="predicted"/>
<evidence type="ECO:0000313" key="3">
    <source>
        <dbReference type="RefSeq" id="XP_027202972.1"/>
    </source>
</evidence>
<feature type="compositionally biased region" description="Acidic residues" evidence="1">
    <location>
        <begin position="360"/>
        <end position="373"/>
    </location>
</feature>
<feature type="region of interest" description="Disordered" evidence="1">
    <location>
        <begin position="343"/>
        <end position="375"/>
    </location>
</feature>
<feature type="compositionally biased region" description="Acidic residues" evidence="1">
    <location>
        <begin position="343"/>
        <end position="353"/>
    </location>
</feature>
<name>A0A6P6YCA5_DERPT</name>
<dbReference type="InParanoid" id="A0A6P6YCA5"/>
<reference evidence="3" key="1">
    <citation type="submission" date="2025-08" db="UniProtKB">
        <authorList>
            <consortium name="RefSeq"/>
        </authorList>
    </citation>
    <scope>IDENTIFICATION</scope>
    <source>
        <strain evidence="3">Airmid</strain>
    </source>
</reference>
<feature type="compositionally biased region" description="Basic and acidic residues" evidence="1">
    <location>
        <begin position="259"/>
        <end position="270"/>
    </location>
</feature>
<dbReference type="Proteomes" id="UP000515146">
    <property type="component" value="Unplaced"/>
</dbReference>